<protein>
    <submittedName>
        <fullName evidence="2">Phytanoyl-CoA dioxygenase family protein</fullName>
    </submittedName>
</protein>
<evidence type="ECO:0000313" key="3">
    <source>
        <dbReference type="Proteomes" id="UP000305674"/>
    </source>
</evidence>
<keyword evidence="2" id="KW-0560">Oxidoreductase</keyword>
<dbReference type="Proteomes" id="UP000305674">
    <property type="component" value="Unassembled WGS sequence"/>
</dbReference>
<dbReference type="PANTHER" id="PTHR20883:SF46">
    <property type="entry name" value="PHYTANOYL-COA HYDROXYLASE"/>
    <property type="match status" value="1"/>
</dbReference>
<dbReference type="EMBL" id="SWCI01000002">
    <property type="protein sequence ID" value="TKB50289.1"/>
    <property type="molecule type" value="Genomic_DNA"/>
</dbReference>
<reference evidence="2 3" key="1">
    <citation type="submission" date="2019-04" db="EMBL/GenBank/DDBJ databases">
        <authorList>
            <person name="Hwang J.C."/>
        </authorList>
    </citation>
    <scope>NUCLEOTIDE SEQUENCE [LARGE SCALE GENOMIC DNA]</scope>
    <source>
        <strain evidence="2 3">IMCC35001</strain>
    </source>
</reference>
<dbReference type="PANTHER" id="PTHR20883">
    <property type="entry name" value="PHYTANOYL-COA DIOXYGENASE DOMAIN CONTAINING 1"/>
    <property type="match status" value="1"/>
</dbReference>
<dbReference type="InterPro" id="IPR008775">
    <property type="entry name" value="Phytyl_CoA_dOase-like"/>
</dbReference>
<feature type="region of interest" description="Disordered" evidence="1">
    <location>
        <begin position="299"/>
        <end position="319"/>
    </location>
</feature>
<dbReference type="SUPFAM" id="SSF51197">
    <property type="entry name" value="Clavaminate synthase-like"/>
    <property type="match status" value="1"/>
</dbReference>
<keyword evidence="3" id="KW-1185">Reference proteome</keyword>
<evidence type="ECO:0000256" key="1">
    <source>
        <dbReference type="SAM" id="MobiDB-lite"/>
    </source>
</evidence>
<dbReference type="AlphaFoldDB" id="A0A4U1BIB5"/>
<evidence type="ECO:0000313" key="2">
    <source>
        <dbReference type="EMBL" id="TKB50289.1"/>
    </source>
</evidence>
<dbReference type="GO" id="GO:0016706">
    <property type="term" value="F:2-oxoglutarate-dependent dioxygenase activity"/>
    <property type="evidence" value="ECO:0007669"/>
    <property type="project" value="UniProtKB-ARBA"/>
</dbReference>
<dbReference type="RefSeq" id="WP_136851534.1">
    <property type="nucleotide sequence ID" value="NZ_SWCI01000002.1"/>
</dbReference>
<proteinExistence type="predicted"/>
<dbReference type="Pfam" id="PF05721">
    <property type="entry name" value="PhyH"/>
    <property type="match status" value="1"/>
</dbReference>
<dbReference type="Gene3D" id="2.60.120.620">
    <property type="entry name" value="q2cbj1_9rhob like domain"/>
    <property type="match status" value="1"/>
</dbReference>
<keyword evidence="2" id="KW-0223">Dioxygenase</keyword>
<gene>
    <name evidence="2" type="ORF">FCL40_03765</name>
</gene>
<name>A0A4U1BIB5_9GAMM</name>
<organism evidence="2 3">
    <name type="scientific">Ferrimonas sediminicola</name>
    <dbReference type="NCBI Taxonomy" id="2569538"/>
    <lineage>
        <taxon>Bacteria</taxon>
        <taxon>Pseudomonadati</taxon>
        <taxon>Pseudomonadota</taxon>
        <taxon>Gammaproteobacteria</taxon>
        <taxon>Alteromonadales</taxon>
        <taxon>Ferrimonadaceae</taxon>
        <taxon>Ferrimonas</taxon>
    </lineage>
</organism>
<dbReference type="GO" id="GO:0005506">
    <property type="term" value="F:iron ion binding"/>
    <property type="evidence" value="ECO:0007669"/>
    <property type="project" value="UniProtKB-ARBA"/>
</dbReference>
<sequence length="319" mass="36427">MRNYQLTPDQRRRFSRRGFLLLPRAFPDRLVQRWRELADTLEKQALEAHRLGRHQGEFCVVEDPAGPRVMRYDNLFCHAPELLLETLASPAMMALARELCGPGAVPLHADLLYKHQHPHPVSTWHQGAQHDRRFPYLNVGLYLDDAAAGDGCLRYLPATQHKRQPIESLSERYGWEPPGVVEQPARRGDILVQDMMILHGSQPKRSPGGRRTLYVEIRPWQAVLEGHSQSPAWTELRRQWMSQVIVRADRADWPRDWEHYPALVPSLSALVAATRARWEPPLPAVSACRDVDHPDYPIPSELRAPADPGNSLHLARVAT</sequence>
<accession>A0A4U1BIB5</accession>
<comment type="caution">
    <text evidence="2">The sequence shown here is derived from an EMBL/GenBank/DDBJ whole genome shotgun (WGS) entry which is preliminary data.</text>
</comment>
<dbReference type="OrthoDB" id="9791262at2"/>